<dbReference type="CDD" id="cd17541">
    <property type="entry name" value="REC_CheB-like"/>
    <property type="match status" value="1"/>
</dbReference>
<dbReference type="InterPro" id="IPR008248">
    <property type="entry name" value="CheB-like"/>
</dbReference>
<dbReference type="InterPro" id="IPR000673">
    <property type="entry name" value="Sig_transdc_resp-reg_Me-estase"/>
</dbReference>
<dbReference type="GO" id="GO:0050568">
    <property type="term" value="F:protein-glutamine glutaminase activity"/>
    <property type="evidence" value="ECO:0007669"/>
    <property type="project" value="UniProtKB-UniRule"/>
</dbReference>
<dbReference type="PROSITE" id="PS50122">
    <property type="entry name" value="CHEB"/>
    <property type="match status" value="1"/>
</dbReference>
<dbReference type="EC" id="3.1.1.61" evidence="4"/>
<keyword evidence="1 4" id="KW-0145">Chemotaxis</keyword>
<comment type="subcellular location">
    <subcellularLocation>
        <location evidence="4">Cytoplasm</location>
    </subcellularLocation>
</comment>
<keyword evidence="4 6" id="KW-0597">Phosphoprotein</keyword>
<feature type="active site" evidence="4 5">
    <location>
        <position position="230"/>
    </location>
</feature>
<dbReference type="GO" id="GO:0005737">
    <property type="term" value="C:cytoplasm"/>
    <property type="evidence" value="ECO:0007669"/>
    <property type="project" value="UniProtKB-SubCell"/>
</dbReference>
<dbReference type="Pfam" id="PF01339">
    <property type="entry name" value="CheB_methylest"/>
    <property type="match status" value="1"/>
</dbReference>
<dbReference type="SMART" id="SM00448">
    <property type="entry name" value="REC"/>
    <property type="match status" value="1"/>
</dbReference>
<dbReference type="HAMAP" id="MF_00099">
    <property type="entry name" value="CheB_chemtxs"/>
    <property type="match status" value="1"/>
</dbReference>
<feature type="domain" description="Response regulatory" evidence="7">
    <location>
        <begin position="22"/>
        <end position="140"/>
    </location>
</feature>
<dbReference type="EC" id="3.5.1.44" evidence="4"/>
<comment type="function">
    <text evidence="4">Involved in chemotaxis. Part of a chemotaxis signal transduction system that modulates chemotaxis in response to various stimuli. Catalyzes the demethylation of specific methylglutamate residues introduced into the chemoreceptors (methyl-accepting chemotaxis proteins or MCP) by CheR. Also mediates the irreversible deamidation of specific glutamine residues to glutamic acid.</text>
</comment>
<dbReference type="PANTHER" id="PTHR42872:SF3">
    <property type="entry name" value="PROTEIN-GLUTAMATE METHYLESTERASE_PROTEIN-GLUTAMINE GLUTAMINASE 1"/>
    <property type="match status" value="1"/>
</dbReference>
<dbReference type="STRING" id="1827387.A4S15_11945"/>
<comment type="similarity">
    <text evidence="4">Belongs to the CheB family.</text>
</comment>
<dbReference type="GO" id="GO:0000156">
    <property type="term" value="F:phosphorelay response regulator activity"/>
    <property type="evidence" value="ECO:0007669"/>
    <property type="project" value="InterPro"/>
</dbReference>
<evidence type="ECO:0000256" key="1">
    <source>
        <dbReference type="ARBA" id="ARBA00022500"/>
    </source>
</evidence>
<comment type="PTM">
    <text evidence="4">Phosphorylated by CheA. Phosphorylation of the N-terminal regulatory domain activates the methylesterase activity.</text>
</comment>
<evidence type="ECO:0000313" key="9">
    <source>
        <dbReference type="EMBL" id="OQW51285.1"/>
    </source>
</evidence>
<dbReference type="GO" id="GO:0008984">
    <property type="term" value="F:protein-glutamate methylesterase activity"/>
    <property type="evidence" value="ECO:0007669"/>
    <property type="project" value="UniProtKB-UniRule"/>
</dbReference>
<evidence type="ECO:0000259" key="8">
    <source>
        <dbReference type="PROSITE" id="PS50122"/>
    </source>
</evidence>
<dbReference type="Pfam" id="PF00072">
    <property type="entry name" value="Response_reg"/>
    <property type="match status" value="1"/>
</dbReference>
<evidence type="ECO:0000256" key="3">
    <source>
        <dbReference type="ARBA" id="ARBA00048267"/>
    </source>
</evidence>
<protein>
    <recommendedName>
        <fullName evidence="4">Protein-glutamate methylesterase/protein-glutamine glutaminase</fullName>
        <ecNumber evidence="4">3.1.1.61</ecNumber>
        <ecNumber evidence="4">3.5.1.44</ecNumber>
    </recommendedName>
</protein>
<keyword evidence="4" id="KW-0963">Cytoplasm</keyword>
<evidence type="ECO:0000256" key="6">
    <source>
        <dbReference type="PROSITE-ProRule" id="PRU00169"/>
    </source>
</evidence>
<dbReference type="CDD" id="cd16432">
    <property type="entry name" value="CheB_Rec"/>
    <property type="match status" value="1"/>
</dbReference>
<dbReference type="GO" id="GO:0006935">
    <property type="term" value="P:chemotaxis"/>
    <property type="evidence" value="ECO:0007669"/>
    <property type="project" value="UniProtKB-UniRule"/>
</dbReference>
<evidence type="ECO:0000259" key="7">
    <source>
        <dbReference type="PROSITE" id="PS50110"/>
    </source>
</evidence>
<dbReference type="NCBIfam" id="NF001965">
    <property type="entry name" value="PRK00742.1"/>
    <property type="match status" value="1"/>
</dbReference>
<comment type="caution">
    <text evidence="9">The sequence shown here is derived from an EMBL/GenBank/DDBJ whole genome shotgun (WGS) entry which is preliminary data.</text>
</comment>
<dbReference type="Gene3D" id="3.40.50.180">
    <property type="entry name" value="Methylesterase CheB, C-terminal domain"/>
    <property type="match status" value="1"/>
</dbReference>
<name>A0A1W9HV42_9HYPH</name>
<dbReference type="InterPro" id="IPR011006">
    <property type="entry name" value="CheY-like_superfamily"/>
</dbReference>
<feature type="active site" evidence="4 5">
    <location>
        <position position="326"/>
    </location>
</feature>
<evidence type="ECO:0000256" key="5">
    <source>
        <dbReference type="PROSITE-ProRule" id="PRU00050"/>
    </source>
</evidence>
<keyword evidence="2 4" id="KW-0378">Hydrolase</keyword>
<evidence type="ECO:0000256" key="4">
    <source>
        <dbReference type="HAMAP-Rule" id="MF_00099"/>
    </source>
</evidence>
<feature type="modified residue" description="4-aspartylphosphate" evidence="4 6">
    <location>
        <position position="73"/>
    </location>
</feature>
<accession>A0A1W9HV42</accession>
<feature type="domain" description="CheB-type methylesterase" evidence="8">
    <location>
        <begin position="188"/>
        <end position="379"/>
    </location>
</feature>
<dbReference type="AlphaFoldDB" id="A0A1W9HV42"/>
<evidence type="ECO:0000313" key="10">
    <source>
        <dbReference type="Proteomes" id="UP000192872"/>
    </source>
</evidence>
<dbReference type="EMBL" id="LWDL01000020">
    <property type="protein sequence ID" value="OQW51285.1"/>
    <property type="molecule type" value="Genomic_DNA"/>
</dbReference>
<proteinExistence type="inferred from homology"/>
<dbReference type="PANTHER" id="PTHR42872">
    <property type="entry name" value="PROTEIN-GLUTAMATE METHYLESTERASE/PROTEIN-GLUTAMINE GLUTAMINASE"/>
    <property type="match status" value="1"/>
</dbReference>
<comment type="domain">
    <text evidence="4">Contains a C-terminal catalytic domain, and an N-terminal region which modulates catalytic activity.</text>
</comment>
<dbReference type="PIRSF" id="PIRSF000876">
    <property type="entry name" value="RR_chemtxs_CheB"/>
    <property type="match status" value="1"/>
</dbReference>
<dbReference type="RefSeq" id="WP_376801831.1">
    <property type="nucleotide sequence ID" value="NZ_DBNB01000040.1"/>
</dbReference>
<dbReference type="Gene3D" id="3.40.50.2300">
    <property type="match status" value="1"/>
</dbReference>
<reference evidence="9 10" key="1">
    <citation type="journal article" date="2017" name="Water Res.">
        <title>Comammox in drinking water systems.</title>
        <authorList>
            <person name="Wang Y."/>
            <person name="Ma L."/>
            <person name="Mao Y."/>
            <person name="Jiang X."/>
            <person name="Xia Y."/>
            <person name="Yu K."/>
            <person name="Li B."/>
            <person name="Zhang T."/>
        </authorList>
    </citation>
    <scope>NUCLEOTIDE SEQUENCE [LARGE SCALE GENOMIC DNA]</scope>
    <source>
        <strain evidence="9">SG_bin8</strain>
    </source>
</reference>
<gene>
    <name evidence="4" type="primary">cheB</name>
    <name evidence="9" type="ORF">A4S15_11945</name>
</gene>
<dbReference type="InterPro" id="IPR001789">
    <property type="entry name" value="Sig_transdc_resp-reg_receiver"/>
</dbReference>
<sequence>MTLITKPSSTGASAGAADNRIRVMVVDDSAVVRGMMTRWLDEDARIHVAFAARNGRHAVDELAKVDPDVVILDVEMPEMDGLSALPLLLKAKLGLVVIMASTLTLRNAEISLKALQLGARDYVPKPESNAGLSGADDFKREIVEKVTVLGARARDRRMARSGAPAGAGARPAPAPIRAVAAAPGKFRPFSRMAPKVLTIGSSTGGPQALMEVLRELKPVCMRMPVLITQHMPPTFKAILAEHLAKASGVPAREAVHNEQVMPGTIYVAPGGRHMVIQRHGEQVTISLNDEPPINFCKPAVDPLFDSVSKVYGASTLALVLTGMGADGARGGVKIADAGGTVLVQDEASSVVWGMPGATYSAGAASAMLALADIAPKISQLCAGAR</sequence>
<dbReference type="Proteomes" id="UP000192872">
    <property type="component" value="Unassembled WGS sequence"/>
</dbReference>
<comment type="catalytic activity">
    <reaction evidence="4">
        <text>L-glutaminyl-[protein] + H2O = L-glutamyl-[protein] + NH4(+)</text>
        <dbReference type="Rhea" id="RHEA:16441"/>
        <dbReference type="Rhea" id="RHEA-COMP:10207"/>
        <dbReference type="Rhea" id="RHEA-COMP:10208"/>
        <dbReference type="ChEBI" id="CHEBI:15377"/>
        <dbReference type="ChEBI" id="CHEBI:28938"/>
        <dbReference type="ChEBI" id="CHEBI:29973"/>
        <dbReference type="ChEBI" id="CHEBI:30011"/>
        <dbReference type="EC" id="3.5.1.44"/>
    </reaction>
</comment>
<dbReference type="SUPFAM" id="SSF52738">
    <property type="entry name" value="Methylesterase CheB, C-terminal domain"/>
    <property type="match status" value="1"/>
</dbReference>
<organism evidence="9 10">
    <name type="scientific">Candidatus Raskinella chloraquaticus</name>
    <dbReference type="NCBI Taxonomy" id="1951219"/>
    <lineage>
        <taxon>Bacteria</taxon>
        <taxon>Pseudomonadati</taxon>
        <taxon>Pseudomonadota</taxon>
        <taxon>Alphaproteobacteria</taxon>
        <taxon>Hyphomicrobiales</taxon>
        <taxon>Phreatobacteraceae</taxon>
        <taxon>Candidatus Raskinella</taxon>
    </lineage>
</organism>
<comment type="catalytic activity">
    <reaction evidence="3 4">
        <text>[protein]-L-glutamate 5-O-methyl ester + H2O = L-glutamyl-[protein] + methanol + H(+)</text>
        <dbReference type="Rhea" id="RHEA:23236"/>
        <dbReference type="Rhea" id="RHEA-COMP:10208"/>
        <dbReference type="Rhea" id="RHEA-COMP:10311"/>
        <dbReference type="ChEBI" id="CHEBI:15377"/>
        <dbReference type="ChEBI" id="CHEBI:15378"/>
        <dbReference type="ChEBI" id="CHEBI:17790"/>
        <dbReference type="ChEBI" id="CHEBI:29973"/>
        <dbReference type="ChEBI" id="CHEBI:82795"/>
        <dbReference type="EC" id="3.1.1.61"/>
    </reaction>
</comment>
<dbReference type="SUPFAM" id="SSF52172">
    <property type="entry name" value="CheY-like"/>
    <property type="match status" value="1"/>
</dbReference>
<dbReference type="InterPro" id="IPR035909">
    <property type="entry name" value="CheB_C"/>
</dbReference>
<evidence type="ECO:0000256" key="2">
    <source>
        <dbReference type="ARBA" id="ARBA00022801"/>
    </source>
</evidence>
<feature type="active site" evidence="4 5">
    <location>
        <position position="202"/>
    </location>
</feature>
<dbReference type="PROSITE" id="PS50110">
    <property type="entry name" value="RESPONSE_REGULATORY"/>
    <property type="match status" value="1"/>
</dbReference>